<dbReference type="CDD" id="cd00712">
    <property type="entry name" value="AsnB"/>
    <property type="match status" value="1"/>
</dbReference>
<dbReference type="Proteomes" id="UP000438699">
    <property type="component" value="Unassembled WGS sequence"/>
</dbReference>
<organism evidence="12 13">
    <name type="scientific">Pseudodesulfovibrio senegalensis</name>
    <dbReference type="NCBI Taxonomy" id="1721087"/>
    <lineage>
        <taxon>Bacteria</taxon>
        <taxon>Pseudomonadati</taxon>
        <taxon>Thermodesulfobacteriota</taxon>
        <taxon>Desulfovibrionia</taxon>
        <taxon>Desulfovibrionales</taxon>
        <taxon>Desulfovibrionaceae</taxon>
    </lineage>
</organism>
<evidence type="ECO:0000256" key="4">
    <source>
        <dbReference type="ARBA" id="ARBA00022741"/>
    </source>
</evidence>
<dbReference type="GO" id="GO:0006529">
    <property type="term" value="P:asparagine biosynthetic process"/>
    <property type="evidence" value="ECO:0007669"/>
    <property type="project" value="UniProtKB-KW"/>
</dbReference>
<feature type="binding site" evidence="9">
    <location>
        <position position="303"/>
    </location>
    <ligand>
        <name>ATP</name>
        <dbReference type="ChEBI" id="CHEBI:30616"/>
    </ligand>
</feature>
<comment type="catalytic activity">
    <reaction evidence="7">
        <text>L-aspartate + L-glutamine + ATP + H2O = L-asparagine + L-glutamate + AMP + diphosphate + H(+)</text>
        <dbReference type="Rhea" id="RHEA:12228"/>
        <dbReference type="ChEBI" id="CHEBI:15377"/>
        <dbReference type="ChEBI" id="CHEBI:15378"/>
        <dbReference type="ChEBI" id="CHEBI:29985"/>
        <dbReference type="ChEBI" id="CHEBI:29991"/>
        <dbReference type="ChEBI" id="CHEBI:30616"/>
        <dbReference type="ChEBI" id="CHEBI:33019"/>
        <dbReference type="ChEBI" id="CHEBI:58048"/>
        <dbReference type="ChEBI" id="CHEBI:58359"/>
        <dbReference type="ChEBI" id="CHEBI:456215"/>
        <dbReference type="EC" id="6.3.5.4"/>
    </reaction>
</comment>
<dbReference type="PROSITE" id="PS51278">
    <property type="entry name" value="GATASE_TYPE_2"/>
    <property type="match status" value="1"/>
</dbReference>
<dbReference type="RefSeq" id="WP_151151045.1">
    <property type="nucleotide sequence ID" value="NZ_WAIE01000004.1"/>
</dbReference>
<evidence type="ECO:0000256" key="9">
    <source>
        <dbReference type="PIRSR" id="PIRSR001589-2"/>
    </source>
</evidence>
<evidence type="ECO:0000256" key="7">
    <source>
        <dbReference type="ARBA" id="ARBA00048741"/>
    </source>
</evidence>
<dbReference type="SUPFAM" id="SSF52402">
    <property type="entry name" value="Adenine nucleotide alpha hydrolases-like"/>
    <property type="match status" value="1"/>
</dbReference>
<evidence type="ECO:0000256" key="1">
    <source>
        <dbReference type="ARBA" id="ARBA00005187"/>
    </source>
</evidence>
<dbReference type="InterPro" id="IPR014729">
    <property type="entry name" value="Rossmann-like_a/b/a_fold"/>
</dbReference>
<feature type="domain" description="Glutamine amidotransferase type-2" evidence="11">
    <location>
        <begin position="2"/>
        <end position="222"/>
    </location>
</feature>
<evidence type="ECO:0000256" key="8">
    <source>
        <dbReference type="PIRSR" id="PIRSR001589-1"/>
    </source>
</evidence>
<accession>A0A6N6N2P1</accession>
<dbReference type="EC" id="6.3.5.4" evidence="3"/>
<evidence type="ECO:0000256" key="2">
    <source>
        <dbReference type="ARBA" id="ARBA00005752"/>
    </source>
</evidence>
<keyword evidence="4 9" id="KW-0547">Nucleotide-binding</keyword>
<proteinExistence type="inferred from homology"/>
<evidence type="ECO:0000313" key="12">
    <source>
        <dbReference type="EMBL" id="KAB1441302.1"/>
    </source>
</evidence>
<dbReference type="PIRSF" id="PIRSF001589">
    <property type="entry name" value="Asn_synthetase_glu-h"/>
    <property type="match status" value="1"/>
</dbReference>
<evidence type="ECO:0000256" key="3">
    <source>
        <dbReference type="ARBA" id="ARBA00012737"/>
    </source>
</evidence>
<comment type="caution">
    <text evidence="12">The sequence shown here is derived from an EMBL/GenBank/DDBJ whole genome shotgun (WGS) entry which is preliminary data.</text>
</comment>
<comment type="similarity">
    <text evidence="2">Belongs to the asparagine synthetase family.</text>
</comment>
<feature type="site" description="Important for beta-aspartyl-AMP intermediate formation" evidence="10">
    <location>
        <position position="378"/>
    </location>
</feature>
<evidence type="ECO:0000256" key="10">
    <source>
        <dbReference type="PIRSR" id="PIRSR001589-3"/>
    </source>
</evidence>
<feature type="binding site" evidence="9">
    <location>
        <position position="108"/>
    </location>
    <ligand>
        <name>L-glutamine</name>
        <dbReference type="ChEBI" id="CHEBI:58359"/>
    </ligand>
</feature>
<dbReference type="Gene3D" id="3.60.20.10">
    <property type="entry name" value="Glutamine Phosphoribosylpyrophosphate, subunit 1, domain 1"/>
    <property type="match status" value="1"/>
</dbReference>
<dbReference type="InterPro" id="IPR006426">
    <property type="entry name" value="Asn_synth_AEB"/>
</dbReference>
<keyword evidence="12" id="KW-0436">Ligase</keyword>
<dbReference type="AlphaFoldDB" id="A0A6N6N2P1"/>
<feature type="binding site" evidence="9">
    <location>
        <begin position="376"/>
        <end position="377"/>
    </location>
    <ligand>
        <name>ATP</name>
        <dbReference type="ChEBI" id="CHEBI:30616"/>
    </ligand>
</feature>
<dbReference type="InterPro" id="IPR051786">
    <property type="entry name" value="ASN_synthetase/amidase"/>
</dbReference>
<keyword evidence="13" id="KW-1185">Reference proteome</keyword>
<dbReference type="InterPro" id="IPR033738">
    <property type="entry name" value="AsnB_N"/>
</dbReference>
<dbReference type="GO" id="GO:0005829">
    <property type="term" value="C:cytosol"/>
    <property type="evidence" value="ECO:0007669"/>
    <property type="project" value="TreeGrafter"/>
</dbReference>
<dbReference type="InterPro" id="IPR029055">
    <property type="entry name" value="Ntn_hydrolases_N"/>
</dbReference>
<comment type="pathway">
    <text evidence="1">Amino-acid biosynthesis; L-asparagine biosynthesis; L-asparagine from L-aspartate (L-Gln route): step 1/1.</text>
</comment>
<dbReference type="SUPFAM" id="SSF56235">
    <property type="entry name" value="N-terminal nucleophile aminohydrolases (Ntn hydrolases)"/>
    <property type="match status" value="1"/>
</dbReference>
<keyword evidence="6 8" id="KW-0315">Glutamine amidotransferase</keyword>
<name>A0A6N6N2P1_9BACT</name>
<dbReference type="PANTHER" id="PTHR43284">
    <property type="entry name" value="ASPARAGINE SYNTHETASE (GLUTAMINE-HYDROLYZING)"/>
    <property type="match status" value="1"/>
</dbReference>
<dbReference type="Pfam" id="PF00733">
    <property type="entry name" value="Asn_synthase"/>
    <property type="match status" value="1"/>
</dbReference>
<dbReference type="Pfam" id="PF13522">
    <property type="entry name" value="GATase_6"/>
    <property type="match status" value="1"/>
</dbReference>
<gene>
    <name evidence="12" type="primary">asnB</name>
    <name evidence="12" type="ORF">F8A88_10115</name>
</gene>
<dbReference type="GO" id="GO:0004066">
    <property type="term" value="F:asparagine synthase (glutamine-hydrolyzing) activity"/>
    <property type="evidence" value="ECO:0007669"/>
    <property type="project" value="UniProtKB-EC"/>
</dbReference>
<protein>
    <recommendedName>
        <fullName evidence="3">asparagine synthase (glutamine-hydrolyzing)</fullName>
        <ecNumber evidence="3">6.3.5.4</ecNumber>
    </recommendedName>
</protein>
<keyword evidence="8" id="KW-0028">Amino-acid biosynthesis</keyword>
<evidence type="ECO:0000256" key="6">
    <source>
        <dbReference type="ARBA" id="ARBA00022962"/>
    </source>
</evidence>
<evidence type="ECO:0000313" key="13">
    <source>
        <dbReference type="Proteomes" id="UP000438699"/>
    </source>
</evidence>
<dbReference type="CDD" id="cd01991">
    <property type="entry name" value="Asn_synthase_B_C"/>
    <property type="match status" value="1"/>
</dbReference>
<dbReference type="InterPro" id="IPR017932">
    <property type="entry name" value="GATase_2_dom"/>
</dbReference>
<dbReference type="GO" id="GO:0005524">
    <property type="term" value="F:ATP binding"/>
    <property type="evidence" value="ECO:0007669"/>
    <property type="project" value="UniProtKB-KW"/>
</dbReference>
<feature type="active site" description="For GATase activity" evidence="8">
    <location>
        <position position="2"/>
    </location>
</feature>
<sequence>MCGIAGFAPLCPGTGERNRQDMQAICRAMTDPLRHRGPDGSGIWTDERFGVAFGHRRLSILDLSPSGAQPMESACKRFVLTYNGEIYNHPDLRRELESLGHAFRGTSDTETLLAAIAEWGLEAVLKRAIGMFALALWDRENHTLQLARDRMGIKPLFYARTRNSLLFASELKGLRPHPEFSPRLNRNALSLFFRHNYIPAPHCIYEGARKLEPGHILTLDSNGTHDHCWWSAASAWEKGLAAPFSGSADEAAEHLHRLLSDAVRLRMISDVPLGAFLSGGIDSSTVAALMQAQSSNPVRTFSIGFDEPEYDESPMARAIAQHLGTDHTELRVTPREMAEVIPSLPEYWDEPFADSSQVPSLCLARLTRQHVTVALSGDGGDELFMGYARYALALRAWKLLGCLPLPVRRAISRTGKAVPNRVMGLLGPLASKIHWRLDALALPDFQAFYRHALSHQKHPADFVHGATEPDTPFTHDYGKLTRHKGALMTLMDTRAYLPDDILTKVDRATMAASLEARVPLLDHRVVEFAASLPADMKLGPDGRAKLPLRAVLARHVPPALFERPKMGFSIPLEHWLRTDLRDWCESLLDPKIIRGQGYVDVDMVARMWRNYKNGQGNWSTYIWDTLMFQAWLDRHQKDLS</sequence>
<dbReference type="PANTHER" id="PTHR43284:SF1">
    <property type="entry name" value="ASPARAGINE SYNTHETASE"/>
    <property type="match status" value="1"/>
</dbReference>
<dbReference type="InterPro" id="IPR001962">
    <property type="entry name" value="Asn_synthase"/>
</dbReference>
<evidence type="ECO:0000259" key="11">
    <source>
        <dbReference type="PROSITE" id="PS51278"/>
    </source>
</evidence>
<keyword evidence="8" id="KW-0061">Asparagine biosynthesis</keyword>
<dbReference type="OrthoDB" id="9763290at2"/>
<evidence type="ECO:0000256" key="5">
    <source>
        <dbReference type="ARBA" id="ARBA00022840"/>
    </source>
</evidence>
<keyword evidence="5 9" id="KW-0067">ATP-binding</keyword>
<dbReference type="NCBIfam" id="TIGR01536">
    <property type="entry name" value="asn_synth_AEB"/>
    <property type="match status" value="1"/>
</dbReference>
<reference evidence="12 13" key="1">
    <citation type="journal article" date="2017" name="Int. J. Syst. Evol. Microbiol.">
        <title>Desulfovibrio senegalensis sp. nov., a mesophilic sulfate reducer isolated from marine sediment.</title>
        <authorList>
            <person name="Thioye A."/>
            <person name="Gam Z.B.A."/>
            <person name="Mbengue M."/>
            <person name="Cayol J.L."/>
            <person name="Joseph-Bartoli M."/>
            <person name="Toure-Kane C."/>
            <person name="Labat M."/>
        </authorList>
    </citation>
    <scope>NUCLEOTIDE SEQUENCE [LARGE SCALE GENOMIC DNA]</scope>
    <source>
        <strain evidence="12 13">DSM 101509</strain>
    </source>
</reference>
<dbReference type="EMBL" id="WAIE01000004">
    <property type="protein sequence ID" value="KAB1441302.1"/>
    <property type="molecule type" value="Genomic_DNA"/>
</dbReference>
<dbReference type="Gene3D" id="3.40.50.620">
    <property type="entry name" value="HUPs"/>
    <property type="match status" value="1"/>
</dbReference>